<keyword evidence="4" id="KW-1003">Cell membrane</keyword>
<dbReference type="GO" id="GO:0005886">
    <property type="term" value="C:plasma membrane"/>
    <property type="evidence" value="ECO:0007669"/>
    <property type="project" value="UniProtKB-SubCell"/>
</dbReference>
<keyword evidence="11" id="KW-0325">Glycoprotein</keyword>
<evidence type="ECO:0000256" key="8">
    <source>
        <dbReference type="ARBA" id="ARBA00022840"/>
    </source>
</evidence>
<dbReference type="InterPro" id="IPR036640">
    <property type="entry name" value="ABC1_TM_sf"/>
</dbReference>
<comment type="similarity">
    <text evidence="2">Belongs to the ABC transporter superfamily. ABCB family. Multidrug resistance exporter (TC 3.A.1.201) subfamily.</text>
</comment>
<evidence type="ECO:0000256" key="2">
    <source>
        <dbReference type="ARBA" id="ARBA00007577"/>
    </source>
</evidence>
<evidence type="ECO:0000256" key="11">
    <source>
        <dbReference type="ARBA" id="ARBA00023180"/>
    </source>
</evidence>
<feature type="domain" description="ABC transporter" evidence="15">
    <location>
        <begin position="1042"/>
        <end position="1288"/>
    </location>
</feature>
<feature type="transmembrane region" description="Helical" evidence="14">
    <location>
        <begin position="758"/>
        <end position="777"/>
    </location>
</feature>
<evidence type="ECO:0000259" key="16">
    <source>
        <dbReference type="PROSITE" id="PS50929"/>
    </source>
</evidence>
<feature type="domain" description="ABC transmembrane type-1" evidence="16">
    <location>
        <begin position="82"/>
        <end position="379"/>
    </location>
</feature>
<dbReference type="InterPro" id="IPR027417">
    <property type="entry name" value="P-loop_NTPase"/>
</dbReference>
<dbReference type="FunFam" id="3.40.50.300:FF:000913">
    <property type="entry name" value="ABC multidrug transporter SitT"/>
    <property type="match status" value="1"/>
</dbReference>
<feature type="transmembrane region" description="Helical" evidence="14">
    <location>
        <begin position="230"/>
        <end position="250"/>
    </location>
</feature>
<keyword evidence="10 14" id="KW-0472">Membrane</keyword>
<dbReference type="Proteomes" id="UP001149165">
    <property type="component" value="Unassembled WGS sequence"/>
</dbReference>
<evidence type="ECO:0000256" key="10">
    <source>
        <dbReference type="ARBA" id="ARBA00023136"/>
    </source>
</evidence>
<evidence type="ECO:0000256" key="3">
    <source>
        <dbReference type="ARBA" id="ARBA00022448"/>
    </source>
</evidence>
<dbReference type="InterPro" id="IPR003439">
    <property type="entry name" value="ABC_transporter-like_ATP-bd"/>
</dbReference>
<protein>
    <recommendedName>
        <fullName evidence="12">ABC multidrug transporter MDR2</fullName>
    </recommendedName>
</protein>
<evidence type="ECO:0000259" key="15">
    <source>
        <dbReference type="PROSITE" id="PS50893"/>
    </source>
</evidence>
<dbReference type="Gene3D" id="3.40.50.300">
    <property type="entry name" value="P-loop containing nucleotide triphosphate hydrolases"/>
    <property type="match status" value="2"/>
</dbReference>
<keyword evidence="5 14" id="KW-0812">Transmembrane</keyword>
<dbReference type="FunFam" id="1.20.1560.10:FF:000057">
    <property type="entry name" value="ABC multidrug transporter SitT"/>
    <property type="match status" value="1"/>
</dbReference>
<reference evidence="17" key="2">
    <citation type="journal article" date="2023" name="IMA Fungus">
        <title>Comparative genomic study of the Penicillium genus elucidates a diverse pangenome and 15 lateral gene transfer events.</title>
        <authorList>
            <person name="Petersen C."/>
            <person name="Sorensen T."/>
            <person name="Nielsen M.R."/>
            <person name="Sondergaard T.E."/>
            <person name="Sorensen J.L."/>
            <person name="Fitzpatrick D.A."/>
            <person name="Frisvad J.C."/>
            <person name="Nielsen K.L."/>
        </authorList>
    </citation>
    <scope>NUCLEOTIDE SEQUENCE</scope>
    <source>
        <strain evidence="17">IBT 30069</strain>
    </source>
</reference>
<dbReference type="InterPro" id="IPR003593">
    <property type="entry name" value="AAA+_ATPase"/>
</dbReference>
<dbReference type="GO" id="GO:0016887">
    <property type="term" value="F:ATP hydrolysis activity"/>
    <property type="evidence" value="ECO:0007669"/>
    <property type="project" value="InterPro"/>
</dbReference>
<feature type="transmembrane region" description="Helical" evidence="14">
    <location>
        <begin position="129"/>
        <end position="150"/>
    </location>
</feature>
<feature type="transmembrane region" description="Helical" evidence="14">
    <location>
        <begin position="306"/>
        <end position="327"/>
    </location>
</feature>
<keyword evidence="8" id="KW-0067">ATP-binding</keyword>
<comment type="caution">
    <text evidence="17">The sequence shown here is derived from an EMBL/GenBank/DDBJ whole genome shotgun (WGS) entry which is preliminary data.</text>
</comment>
<dbReference type="CDD" id="cd03249">
    <property type="entry name" value="ABC_MTABC3_MDL1_MDL2"/>
    <property type="match status" value="1"/>
</dbReference>
<name>A0A9W9GDB3_9EURO</name>
<comment type="subcellular location">
    <subcellularLocation>
        <location evidence="1">Cell membrane</location>
        <topology evidence="1">Multi-pass membrane protein</topology>
    </subcellularLocation>
</comment>
<dbReference type="GO" id="GO:0090374">
    <property type="term" value="P:oligopeptide export from mitochondrion"/>
    <property type="evidence" value="ECO:0007669"/>
    <property type="project" value="TreeGrafter"/>
</dbReference>
<dbReference type="GO" id="GO:0005743">
    <property type="term" value="C:mitochondrial inner membrane"/>
    <property type="evidence" value="ECO:0007669"/>
    <property type="project" value="TreeGrafter"/>
</dbReference>
<feature type="transmembrane region" description="Helical" evidence="14">
    <location>
        <begin position="940"/>
        <end position="964"/>
    </location>
</feature>
<evidence type="ECO:0000256" key="9">
    <source>
        <dbReference type="ARBA" id="ARBA00022989"/>
    </source>
</evidence>
<evidence type="ECO:0000256" key="12">
    <source>
        <dbReference type="ARBA" id="ARBA00049740"/>
    </source>
</evidence>
<feature type="transmembrane region" description="Helical" evidence="14">
    <location>
        <begin position="80"/>
        <end position="109"/>
    </location>
</feature>
<feature type="transmembrane region" description="Helical" evidence="14">
    <location>
        <begin position="832"/>
        <end position="855"/>
    </location>
</feature>
<dbReference type="CDD" id="cd18578">
    <property type="entry name" value="ABC_6TM_Pgp_ABCB1_D2_like"/>
    <property type="match status" value="1"/>
</dbReference>
<dbReference type="CDD" id="cd18577">
    <property type="entry name" value="ABC_6TM_Pgp_ABCB1_D1_like"/>
    <property type="match status" value="1"/>
</dbReference>
<feature type="region of interest" description="Disordered" evidence="13">
    <location>
        <begin position="1"/>
        <end position="56"/>
    </location>
</feature>
<dbReference type="Gene3D" id="1.20.1560.10">
    <property type="entry name" value="ABC transporter type 1, transmembrane domain"/>
    <property type="match status" value="1"/>
</dbReference>
<dbReference type="OrthoDB" id="6500128at2759"/>
<feature type="compositionally biased region" description="Basic and acidic residues" evidence="13">
    <location>
        <begin position="47"/>
        <end position="56"/>
    </location>
</feature>
<dbReference type="EMBL" id="JAPQKH010000001">
    <property type="protein sequence ID" value="KAJ5116550.1"/>
    <property type="molecule type" value="Genomic_DNA"/>
</dbReference>
<dbReference type="PROSITE" id="PS50893">
    <property type="entry name" value="ABC_TRANSPORTER_2"/>
    <property type="match status" value="2"/>
</dbReference>
<evidence type="ECO:0000313" key="17">
    <source>
        <dbReference type="EMBL" id="KAJ5116550.1"/>
    </source>
</evidence>
<keyword evidence="9 14" id="KW-1133">Transmembrane helix</keyword>
<evidence type="ECO:0000256" key="6">
    <source>
        <dbReference type="ARBA" id="ARBA00022737"/>
    </source>
</evidence>
<evidence type="ECO:0000256" key="7">
    <source>
        <dbReference type="ARBA" id="ARBA00022741"/>
    </source>
</evidence>
<accession>A0A9W9GDB3</accession>
<feature type="domain" description="ABC transmembrane type-1" evidence="16">
    <location>
        <begin position="718"/>
        <end position="1005"/>
    </location>
</feature>
<dbReference type="SMART" id="SM00382">
    <property type="entry name" value="AAA"/>
    <property type="match status" value="2"/>
</dbReference>
<feature type="transmembrane region" description="Helical" evidence="14">
    <location>
        <begin position="347"/>
        <end position="371"/>
    </location>
</feature>
<evidence type="ECO:0000313" key="18">
    <source>
        <dbReference type="Proteomes" id="UP001149165"/>
    </source>
</evidence>
<feature type="transmembrane region" description="Helical" evidence="14">
    <location>
        <begin position="204"/>
        <end position="224"/>
    </location>
</feature>
<keyword evidence="6" id="KW-0677">Repeat</keyword>
<feature type="domain" description="ABC transporter" evidence="15">
    <location>
        <begin position="405"/>
        <end position="650"/>
    </location>
</feature>
<evidence type="ECO:0000256" key="5">
    <source>
        <dbReference type="ARBA" id="ARBA00022692"/>
    </source>
</evidence>
<dbReference type="PROSITE" id="PS00211">
    <property type="entry name" value="ABC_TRANSPORTER_1"/>
    <property type="match status" value="2"/>
</dbReference>
<dbReference type="GO" id="GO:0015421">
    <property type="term" value="F:ABC-type oligopeptide transporter activity"/>
    <property type="evidence" value="ECO:0007669"/>
    <property type="project" value="TreeGrafter"/>
</dbReference>
<reference evidence="17" key="1">
    <citation type="submission" date="2022-11" db="EMBL/GenBank/DDBJ databases">
        <authorList>
            <person name="Petersen C."/>
        </authorList>
    </citation>
    <scope>NUCLEOTIDE SEQUENCE</scope>
    <source>
        <strain evidence="17">IBT 30069</strain>
    </source>
</reference>
<dbReference type="SUPFAM" id="SSF52540">
    <property type="entry name" value="P-loop containing nucleoside triphosphate hydrolases"/>
    <property type="match status" value="2"/>
</dbReference>
<dbReference type="InterPro" id="IPR011527">
    <property type="entry name" value="ABC1_TM_dom"/>
</dbReference>
<dbReference type="PANTHER" id="PTHR43394:SF1">
    <property type="entry name" value="ATP-BINDING CASSETTE SUB-FAMILY B MEMBER 10, MITOCHONDRIAL"/>
    <property type="match status" value="1"/>
</dbReference>
<sequence>MEQDGHLPQNSPQEGQEKGSDNPQIVSLPASSPIADESSPEPTDVAEVAKRESEDAKEQSASLKNYFRVLSYTTNADRMVLVVALICAIGSGVPLPIMNIVLGGLVGHFSDYFTPGSTTTEAQFKASRSLYIVYLFIAKFVLTYFSMYCFRVISLRVSAALRLEYMNALFSQPISKLDQVSVGTVINAITVLSNSIQQSISDKLAILFQSMALLIAAYIIAFTYSWALTLATSSCLLFIIIACSLTLPFISKTQKQVDKADEKHSAVAAEVFSSVRTVISLGAETTLARKYQKWVEESRNRGRSMAIALGIQFGLIFFAIYTSYSLAFWLGLKLFREGHIADINTVIIVFFSVMVAVTVLGNIATPLVMIFQAASASLSFFEIIDSERIAPGGVNDPDALAQGDITFQDVQFTYPARPDSKILRGMNIRIAKGATTALVGPSGSGKSTIIALLERWYAPQEGKICLGERNIDELDLKWWRSQIGLVQQEPFLFNDTIFKNISYGLVGTQWENEPDSVKARLVENACKEAFADEFIDRLPNGYETIVGENGTKLSGGQKQRLVIARSIVKEPAILILDEATSAIDVRGEKIVQAALDRVSENRTTIVIAHRLSTIRRADRIFVLREGVNVEDGTHEELVAMENGLYRGLVNAQRLDIDAEEDDEPMEIKEALEKELDQFTAAVPNGPESEEVKKYKKRGFFASTGLFIYEARGHWVLCLLALLGMLGAGAAFPLQSWLFANIINVFTLTGDELTRQANFWALMFFVLALGIAACYSAVGYSANRLSIEITASCRTEYFSNILKKPVPFYDLKENASGSLVSNLATDPRKIQELIGLNGAFPVISIFSMIGCIAIAFSFGWKLSLVAVFAALPCVFLAAFMRIRYEMQFDVLNTAVYAGSSQFAAEAIEAFRTVSSLTMENTILDHYSGLLKQQQKKAFRKAMPATLIFAFSDSVELCAMALTFWYGGQLLAAREYEPTSFFVVYMAIIIGGQQAGQFFSFGPNIAQATASANRILNFRPSSDEIQLNSGKSMVDGSSQSGARLLFQDIAFKYASQDAPLFTGLNLTIESGQFVAFVGPSGCGKTTVISLLERFYKPFQGNIHMNGDDISSIDTTSYRRTLSLVAQEPRLFEGTIRDNITVGLDSSEYTEDELIKACSDAEIHNFIISLPEGYSTELGIKAQAALSGGQRQRLCIARALLRKPSLLLLDEATSSLDSQSEKLVQAALERLAEKRSMTIVAVAHRLATIQKADVIFVFGENENGQGSRVVEQGSHLELVRNKGTYWQMCQANGMDR</sequence>
<dbReference type="Pfam" id="PF00005">
    <property type="entry name" value="ABC_tran"/>
    <property type="match status" value="2"/>
</dbReference>
<proteinExistence type="inferred from homology"/>
<feature type="transmembrane region" description="Helical" evidence="14">
    <location>
        <begin position="714"/>
        <end position="738"/>
    </location>
</feature>
<evidence type="ECO:0000256" key="4">
    <source>
        <dbReference type="ARBA" id="ARBA00022475"/>
    </source>
</evidence>
<feature type="transmembrane region" description="Helical" evidence="14">
    <location>
        <begin position="861"/>
        <end position="879"/>
    </location>
</feature>
<keyword evidence="3" id="KW-0813">Transport</keyword>
<evidence type="ECO:0000256" key="14">
    <source>
        <dbReference type="SAM" id="Phobius"/>
    </source>
</evidence>
<dbReference type="FunFam" id="3.40.50.300:FF:001530">
    <property type="entry name" value="ABC multidrug transporter (Eurofung)"/>
    <property type="match status" value="1"/>
</dbReference>
<dbReference type="PROSITE" id="PS50929">
    <property type="entry name" value="ABC_TM1F"/>
    <property type="match status" value="2"/>
</dbReference>
<evidence type="ECO:0000256" key="1">
    <source>
        <dbReference type="ARBA" id="ARBA00004651"/>
    </source>
</evidence>
<dbReference type="PANTHER" id="PTHR43394">
    <property type="entry name" value="ATP-DEPENDENT PERMEASE MDL1, MITOCHONDRIAL"/>
    <property type="match status" value="1"/>
</dbReference>
<dbReference type="InterPro" id="IPR017871">
    <property type="entry name" value="ABC_transporter-like_CS"/>
</dbReference>
<keyword evidence="18" id="KW-1185">Reference proteome</keyword>
<dbReference type="GO" id="GO:0005524">
    <property type="term" value="F:ATP binding"/>
    <property type="evidence" value="ECO:0007669"/>
    <property type="project" value="UniProtKB-KW"/>
</dbReference>
<dbReference type="InterPro" id="IPR039421">
    <property type="entry name" value="Type_1_exporter"/>
</dbReference>
<dbReference type="SUPFAM" id="SSF90123">
    <property type="entry name" value="ABC transporter transmembrane region"/>
    <property type="match status" value="2"/>
</dbReference>
<gene>
    <name evidence="17" type="ORF">N7456_000898</name>
</gene>
<organism evidence="17 18">
    <name type="scientific">Penicillium angulare</name>
    <dbReference type="NCBI Taxonomy" id="116970"/>
    <lineage>
        <taxon>Eukaryota</taxon>
        <taxon>Fungi</taxon>
        <taxon>Dikarya</taxon>
        <taxon>Ascomycota</taxon>
        <taxon>Pezizomycotina</taxon>
        <taxon>Eurotiomycetes</taxon>
        <taxon>Eurotiomycetidae</taxon>
        <taxon>Eurotiales</taxon>
        <taxon>Aspergillaceae</taxon>
        <taxon>Penicillium</taxon>
    </lineage>
</organism>
<dbReference type="Pfam" id="PF00664">
    <property type="entry name" value="ABC_membrane"/>
    <property type="match status" value="2"/>
</dbReference>
<evidence type="ECO:0000256" key="13">
    <source>
        <dbReference type="SAM" id="MobiDB-lite"/>
    </source>
</evidence>
<keyword evidence="7" id="KW-0547">Nucleotide-binding</keyword>